<accession>A0AAN8FSY7</accession>
<name>A0AAN8FSY7_TRICO</name>
<dbReference type="InterPro" id="IPR036179">
    <property type="entry name" value="Ig-like_dom_sf"/>
</dbReference>
<keyword evidence="4" id="KW-1185">Reference proteome</keyword>
<dbReference type="Proteomes" id="UP001331761">
    <property type="component" value="Unassembled WGS sequence"/>
</dbReference>
<evidence type="ECO:0000313" key="3">
    <source>
        <dbReference type="EMBL" id="KAK5981215.1"/>
    </source>
</evidence>
<proteinExistence type="predicted"/>
<sequence length="124" mass="13613">MKMLTGLLLLIFTSCAMTELYHLNAKVGDTVRLNLGNGTVWCRDKGNGDVKCQFFFLSTARTTFQNGSLIITSVRESDSGKYFSPDTAKKVPNRKGNGGLGKRRGNGTLKTLLARREIVLNVTP</sequence>
<evidence type="ECO:0000256" key="1">
    <source>
        <dbReference type="SAM" id="MobiDB-lite"/>
    </source>
</evidence>
<dbReference type="EMBL" id="WIXE01006524">
    <property type="protein sequence ID" value="KAK5981215.1"/>
    <property type="molecule type" value="Genomic_DNA"/>
</dbReference>
<protein>
    <submittedName>
        <fullName evidence="3">Uncharacterized protein</fullName>
    </submittedName>
</protein>
<comment type="caution">
    <text evidence="3">The sequence shown here is derived from an EMBL/GenBank/DDBJ whole genome shotgun (WGS) entry which is preliminary data.</text>
</comment>
<reference evidence="3 4" key="1">
    <citation type="submission" date="2019-10" db="EMBL/GenBank/DDBJ databases">
        <title>Assembly and Annotation for the nematode Trichostrongylus colubriformis.</title>
        <authorList>
            <person name="Martin J."/>
        </authorList>
    </citation>
    <scope>NUCLEOTIDE SEQUENCE [LARGE SCALE GENOMIC DNA]</scope>
    <source>
        <strain evidence="3">G859</strain>
        <tissue evidence="3">Whole worm</tissue>
    </source>
</reference>
<feature type="chain" id="PRO_5042969508" evidence="2">
    <location>
        <begin position="19"/>
        <end position="124"/>
    </location>
</feature>
<feature type="region of interest" description="Disordered" evidence="1">
    <location>
        <begin position="78"/>
        <end position="105"/>
    </location>
</feature>
<organism evidence="3 4">
    <name type="scientific">Trichostrongylus colubriformis</name>
    <name type="common">Black scour worm</name>
    <dbReference type="NCBI Taxonomy" id="6319"/>
    <lineage>
        <taxon>Eukaryota</taxon>
        <taxon>Metazoa</taxon>
        <taxon>Ecdysozoa</taxon>
        <taxon>Nematoda</taxon>
        <taxon>Chromadorea</taxon>
        <taxon>Rhabditida</taxon>
        <taxon>Rhabditina</taxon>
        <taxon>Rhabditomorpha</taxon>
        <taxon>Strongyloidea</taxon>
        <taxon>Trichostrongylidae</taxon>
        <taxon>Trichostrongylus</taxon>
    </lineage>
</organism>
<dbReference type="PROSITE" id="PS51257">
    <property type="entry name" value="PROKAR_LIPOPROTEIN"/>
    <property type="match status" value="1"/>
</dbReference>
<dbReference type="SUPFAM" id="SSF48726">
    <property type="entry name" value="Immunoglobulin"/>
    <property type="match status" value="1"/>
</dbReference>
<feature type="signal peptide" evidence="2">
    <location>
        <begin position="1"/>
        <end position="18"/>
    </location>
</feature>
<evidence type="ECO:0000313" key="4">
    <source>
        <dbReference type="Proteomes" id="UP001331761"/>
    </source>
</evidence>
<keyword evidence="2" id="KW-0732">Signal</keyword>
<evidence type="ECO:0000256" key="2">
    <source>
        <dbReference type="SAM" id="SignalP"/>
    </source>
</evidence>
<dbReference type="AlphaFoldDB" id="A0AAN8FSY7"/>
<gene>
    <name evidence="3" type="ORF">GCK32_007640</name>
</gene>